<accession>A0ABN8PMW6</accession>
<dbReference type="Proteomes" id="UP001159427">
    <property type="component" value="Unassembled WGS sequence"/>
</dbReference>
<protein>
    <recommendedName>
        <fullName evidence="4">Myb-like domain-containing protein</fullName>
    </recommendedName>
</protein>
<dbReference type="EMBL" id="CALNXI010000912">
    <property type="protein sequence ID" value="CAH3146522.1"/>
    <property type="molecule type" value="Genomic_DNA"/>
</dbReference>
<feature type="region of interest" description="Disordered" evidence="1">
    <location>
        <begin position="169"/>
        <end position="201"/>
    </location>
</feature>
<keyword evidence="3" id="KW-1185">Reference proteome</keyword>
<evidence type="ECO:0000256" key="1">
    <source>
        <dbReference type="SAM" id="MobiDB-lite"/>
    </source>
</evidence>
<proteinExistence type="predicted"/>
<gene>
    <name evidence="2" type="ORF">PEVE_00043971</name>
</gene>
<comment type="caution">
    <text evidence="2">The sequence shown here is derived from an EMBL/GenBank/DDBJ whole genome shotgun (WGS) entry which is preliminary data.</text>
</comment>
<organism evidence="2 3">
    <name type="scientific">Porites evermanni</name>
    <dbReference type="NCBI Taxonomy" id="104178"/>
    <lineage>
        <taxon>Eukaryota</taxon>
        <taxon>Metazoa</taxon>
        <taxon>Cnidaria</taxon>
        <taxon>Anthozoa</taxon>
        <taxon>Hexacorallia</taxon>
        <taxon>Scleractinia</taxon>
        <taxon>Fungiina</taxon>
        <taxon>Poritidae</taxon>
        <taxon>Porites</taxon>
    </lineage>
</organism>
<evidence type="ECO:0000313" key="2">
    <source>
        <dbReference type="EMBL" id="CAH3146522.1"/>
    </source>
</evidence>
<evidence type="ECO:0000313" key="3">
    <source>
        <dbReference type="Proteomes" id="UP001159427"/>
    </source>
</evidence>
<name>A0ABN8PMW6_9CNID</name>
<reference evidence="2 3" key="1">
    <citation type="submission" date="2022-05" db="EMBL/GenBank/DDBJ databases">
        <authorList>
            <consortium name="Genoscope - CEA"/>
            <person name="William W."/>
        </authorList>
    </citation>
    <scope>NUCLEOTIDE SEQUENCE [LARGE SCALE GENOMIC DNA]</scope>
</reference>
<sequence length="221" mass="25563">MAARKVTYAKWSKEEQRLLVQMWCDHMKTSRMEKPNWKLMASRLSVKRKIKYLRDLYREAKAYNEKNKNQPWKDRETSPYYHEVDAVLTCHGSPHFSHVEETSGITAASASNEFVAASDVSAVPMFTPPRISVGSQDAATSFSSQQRLAYWNTINCPVNMEDDHGALVEAAPNSSSSEIRAHRKRRKKNQDKSDDSNQNKISEMIRIRMIRQFSAKRWNSF</sequence>
<evidence type="ECO:0008006" key="4">
    <source>
        <dbReference type="Google" id="ProtNLM"/>
    </source>
</evidence>